<dbReference type="Gene3D" id="2.60.120.620">
    <property type="entry name" value="q2cbj1_9rhob like domain"/>
    <property type="match status" value="1"/>
</dbReference>
<evidence type="ECO:0008006" key="2">
    <source>
        <dbReference type="Google" id="ProtNLM"/>
    </source>
</evidence>
<dbReference type="EMBL" id="BART01005150">
    <property type="protein sequence ID" value="GAG61729.1"/>
    <property type="molecule type" value="Genomic_DNA"/>
</dbReference>
<evidence type="ECO:0000313" key="1">
    <source>
        <dbReference type="EMBL" id="GAG61729.1"/>
    </source>
</evidence>
<feature type="non-terminal residue" evidence="1">
    <location>
        <position position="1"/>
    </location>
</feature>
<dbReference type="Pfam" id="PF05721">
    <property type="entry name" value="PhyH"/>
    <property type="match status" value="1"/>
</dbReference>
<name>X0YXZ8_9ZZZZ</name>
<gene>
    <name evidence="1" type="ORF">S01H4_12232</name>
</gene>
<organism evidence="1">
    <name type="scientific">marine sediment metagenome</name>
    <dbReference type="NCBI Taxonomy" id="412755"/>
    <lineage>
        <taxon>unclassified sequences</taxon>
        <taxon>metagenomes</taxon>
        <taxon>ecological metagenomes</taxon>
    </lineage>
</organism>
<reference evidence="1" key="1">
    <citation type="journal article" date="2014" name="Front. Microbiol.">
        <title>High frequency of phylogenetically diverse reductive dehalogenase-homologous genes in deep subseafloor sedimentary metagenomes.</title>
        <authorList>
            <person name="Kawai M."/>
            <person name="Futagami T."/>
            <person name="Toyoda A."/>
            <person name="Takaki Y."/>
            <person name="Nishi S."/>
            <person name="Hori S."/>
            <person name="Arai W."/>
            <person name="Tsubouchi T."/>
            <person name="Morono Y."/>
            <person name="Uchiyama I."/>
            <person name="Ito T."/>
            <person name="Fujiyama A."/>
            <person name="Inagaki F."/>
            <person name="Takami H."/>
        </authorList>
    </citation>
    <scope>NUCLEOTIDE SEQUENCE</scope>
    <source>
        <strain evidence="1">Expedition CK06-06</strain>
    </source>
</reference>
<accession>X0YXZ8</accession>
<dbReference type="InterPro" id="IPR008775">
    <property type="entry name" value="Phytyl_CoA_dOase-like"/>
</dbReference>
<protein>
    <recommendedName>
        <fullName evidence="2">Fe2OG dioxygenase domain-containing protein</fullName>
    </recommendedName>
</protein>
<sequence length="170" mass="19115">GIFNRVEDDSRLQGLTTAILGQGWSALYCMTMFSARGTKGQAWHQDCSPDDASAFNLNRLIYTEDLSPEVGGQTVVVPGTHRRGELTVGAIDEDFPDQVILTPRKGTLVILHGHTWHRVLPVRGRYRVSTNYRCCPRGTPANITDICVYRNMRYRFDTNEVVEDRLTTGI</sequence>
<dbReference type="SUPFAM" id="SSF51197">
    <property type="entry name" value="Clavaminate synthase-like"/>
    <property type="match status" value="1"/>
</dbReference>
<proteinExistence type="predicted"/>
<comment type="caution">
    <text evidence="1">The sequence shown here is derived from an EMBL/GenBank/DDBJ whole genome shotgun (WGS) entry which is preliminary data.</text>
</comment>
<dbReference type="AlphaFoldDB" id="X0YXZ8"/>